<keyword evidence="3" id="KW-1003">Cell membrane</keyword>
<feature type="transmembrane region" description="Helical" evidence="8">
    <location>
        <begin position="428"/>
        <end position="450"/>
    </location>
</feature>
<dbReference type="InterPro" id="IPR045276">
    <property type="entry name" value="YbiO_bact"/>
</dbReference>
<dbReference type="RefSeq" id="WP_250062095.1">
    <property type="nucleotide sequence ID" value="NZ_JAMJPK010000006.1"/>
</dbReference>
<reference evidence="14" key="1">
    <citation type="submission" date="2022-05" db="EMBL/GenBank/DDBJ databases">
        <title>Halomonas geminus sp. nov. and Halomonas llamarensis sp. nov. isolated from high-altitude salars of the Atacama Desert.</title>
        <authorList>
            <person name="Hintersatz C."/>
            <person name="Rojas L.A."/>
            <person name="Wei T.-S."/>
            <person name="Kutschke S."/>
            <person name="Lehmann F."/>
            <person name="Jain R."/>
            <person name="Pollmann K."/>
        </authorList>
    </citation>
    <scope>NUCLEOTIDE SEQUENCE</scope>
    <source>
        <strain evidence="14">ATCH28</strain>
    </source>
</reference>
<evidence type="ECO:0000259" key="10">
    <source>
        <dbReference type="Pfam" id="PF00924"/>
    </source>
</evidence>
<evidence type="ECO:0000256" key="1">
    <source>
        <dbReference type="ARBA" id="ARBA00004651"/>
    </source>
</evidence>
<feature type="domain" description="Mechanosensitive ion channel MscS" evidence="10">
    <location>
        <begin position="552"/>
        <end position="615"/>
    </location>
</feature>
<dbReference type="InterPro" id="IPR049278">
    <property type="entry name" value="MS_channel_C"/>
</dbReference>
<feature type="transmembrane region" description="Helical" evidence="8">
    <location>
        <begin position="364"/>
        <end position="389"/>
    </location>
</feature>
<protein>
    <submittedName>
        <fullName evidence="14">Mechanosensitive channel protein</fullName>
    </submittedName>
</protein>
<feature type="transmembrane region" description="Helical" evidence="8">
    <location>
        <begin position="217"/>
        <end position="238"/>
    </location>
</feature>
<evidence type="ECO:0000256" key="4">
    <source>
        <dbReference type="ARBA" id="ARBA00022692"/>
    </source>
</evidence>
<feature type="transmembrane region" description="Helical" evidence="8">
    <location>
        <begin position="503"/>
        <end position="525"/>
    </location>
</feature>
<keyword evidence="9" id="KW-0732">Signal</keyword>
<dbReference type="PANTHER" id="PTHR30460">
    <property type="entry name" value="MODERATE CONDUCTANCE MECHANOSENSITIVE CHANNEL YBIO"/>
    <property type="match status" value="1"/>
</dbReference>
<dbReference type="InterPro" id="IPR023408">
    <property type="entry name" value="MscS_beta-dom_sf"/>
</dbReference>
<evidence type="ECO:0000259" key="11">
    <source>
        <dbReference type="Pfam" id="PF21082"/>
    </source>
</evidence>
<feature type="transmembrane region" description="Helical" evidence="8">
    <location>
        <begin position="337"/>
        <end position="358"/>
    </location>
</feature>
<feature type="transmembrane region" description="Helical" evidence="8">
    <location>
        <begin position="132"/>
        <end position="154"/>
    </location>
</feature>
<dbReference type="InterPro" id="IPR049142">
    <property type="entry name" value="MS_channel_1st"/>
</dbReference>
<dbReference type="SUPFAM" id="SSF50182">
    <property type="entry name" value="Sm-like ribonucleoproteins"/>
    <property type="match status" value="1"/>
</dbReference>
<proteinExistence type="inferred from homology"/>
<feature type="transmembrane region" description="Helical" evidence="8">
    <location>
        <begin position="290"/>
        <end position="309"/>
    </location>
</feature>
<comment type="subcellular location">
    <subcellularLocation>
        <location evidence="1">Cell membrane</location>
        <topology evidence="1">Multi-pass membrane protein</topology>
    </subcellularLocation>
</comment>
<keyword evidence="6 8" id="KW-0472">Membrane</keyword>
<accession>A0ABT0T3G3</accession>
<dbReference type="InterPro" id="IPR011066">
    <property type="entry name" value="MscS_channel_C_sf"/>
</dbReference>
<dbReference type="Gene3D" id="3.30.70.100">
    <property type="match status" value="1"/>
</dbReference>
<gene>
    <name evidence="14" type="primary">ybiO</name>
    <name evidence="14" type="ORF">M8009_13660</name>
</gene>
<evidence type="ECO:0000313" key="14">
    <source>
        <dbReference type="EMBL" id="MCL7941332.1"/>
    </source>
</evidence>
<evidence type="ECO:0000256" key="9">
    <source>
        <dbReference type="SAM" id="SignalP"/>
    </source>
</evidence>
<dbReference type="Gene3D" id="1.10.287.1260">
    <property type="match status" value="1"/>
</dbReference>
<dbReference type="InterPro" id="IPR010920">
    <property type="entry name" value="LSM_dom_sf"/>
</dbReference>
<dbReference type="Gene3D" id="2.30.30.60">
    <property type="match status" value="1"/>
</dbReference>
<feature type="compositionally biased region" description="Basic and acidic residues" evidence="7">
    <location>
        <begin position="750"/>
        <end position="784"/>
    </location>
</feature>
<feature type="transmembrane region" description="Helical" evidence="8">
    <location>
        <begin position="174"/>
        <end position="197"/>
    </location>
</feature>
<evidence type="ECO:0000256" key="7">
    <source>
        <dbReference type="SAM" id="MobiDB-lite"/>
    </source>
</evidence>
<comment type="caution">
    <text evidence="14">The sequence shown here is derived from an EMBL/GenBank/DDBJ whole genome shotgun (WGS) entry which is preliminary data.</text>
</comment>
<evidence type="ECO:0000256" key="8">
    <source>
        <dbReference type="SAM" id="Phobius"/>
    </source>
</evidence>
<keyword evidence="4 8" id="KW-0812">Transmembrane</keyword>
<dbReference type="EMBL" id="JAMJPK010000006">
    <property type="protein sequence ID" value="MCL7941332.1"/>
    <property type="molecule type" value="Genomic_DNA"/>
</dbReference>
<evidence type="ECO:0000256" key="6">
    <source>
        <dbReference type="ARBA" id="ARBA00023136"/>
    </source>
</evidence>
<keyword evidence="5 8" id="KW-1133">Transmembrane helix</keyword>
<evidence type="ECO:0000259" key="12">
    <source>
        <dbReference type="Pfam" id="PF21088"/>
    </source>
</evidence>
<dbReference type="Pfam" id="PF21082">
    <property type="entry name" value="MS_channel_3rd"/>
    <property type="match status" value="1"/>
</dbReference>
<dbReference type="PANTHER" id="PTHR30460:SF0">
    <property type="entry name" value="MODERATE CONDUCTANCE MECHANOSENSITIVE CHANNEL YBIO"/>
    <property type="match status" value="1"/>
</dbReference>
<organism evidence="14 15">
    <name type="scientific">Halomonas gemina</name>
    <dbReference type="NCBI Taxonomy" id="2945105"/>
    <lineage>
        <taxon>Bacteria</taxon>
        <taxon>Pseudomonadati</taxon>
        <taxon>Pseudomonadota</taxon>
        <taxon>Gammaproteobacteria</taxon>
        <taxon>Oceanospirillales</taxon>
        <taxon>Halomonadaceae</taxon>
        <taxon>Halomonas</taxon>
    </lineage>
</organism>
<keyword evidence="15" id="KW-1185">Reference proteome</keyword>
<sequence>MNPLRALPAILGWLLIALVALAAPAHAQQADAGSEPPAYSTLADLLENEQSRQQLIDQLRGMAGDVAASESTAAERSAAAEPSLPRQLAEATSRIVGDVGSQFTSLVEVLGGLFTGSADATSSFDTAAFTSAAINLGLVILATFVLFVVIRRLARPLFTRISQWSLNGQGLTPVLRLVLCVALAAVIDVAVVALSYVGGNLVATFAVGETGELSTRASLFLNAFLVIELLKAAVRMLFSSRYEGLRLLPVGAEDAAYWNRWIARLIGLVGYGLMVVVPLVNVYLSPTLGQSVGTLIMIGAFIYAVGVVLRNRVRLRDALNHKADNATMAASRVSLQLFARTWHLFALAYFVMVLVLVLTRPADALPFVLFATLKTIAAVIVGLLVSNLLTQTIGRRIRLGDDLRRKLPLLEPRLNSYVPNALRVIRTLILITVFLVVLNAWGAFDLATWYASEAGRGLVGKVISVAVILMIAVAVWLGLASLIEHKLNPETGGGIPSARAQTLLALFRNALAIALITMTAMIVLAEIGINIGPLIAGAGVLGLAIGFGAQKLVQDIITGIFIQVENAMNTGDVVTVGGITGTAEKLSIRSVGIRDLSGTYHLIPFSSVDTVSNYMREFGNHVGEYGIAYRESIDEAIEQLKLAFEDLQASEEHGHKLLEPLTVAGVVALADSSVNIRVVIKTTPGDQWAVGRAYNRLVKLRFDEAGIEIPFPHTTLYFGQDKTGSAPPANLRVMQQAFTIDGSPAGQPKTLDRQTDDRFDPRGNKHKRHDVEEVSDPSHEKPSGDDVDET</sequence>
<dbReference type="Pfam" id="PF25392">
    <property type="entry name" value="MS_channel_TM1"/>
    <property type="match status" value="1"/>
</dbReference>
<evidence type="ECO:0000256" key="2">
    <source>
        <dbReference type="ARBA" id="ARBA00008017"/>
    </source>
</evidence>
<feature type="transmembrane region" description="Helical" evidence="8">
    <location>
        <begin position="265"/>
        <end position="284"/>
    </location>
</feature>
<feature type="domain" description="Moderate conductance mechanosensitive channel YbiO-like transmembrane helix 1" evidence="13">
    <location>
        <begin position="371"/>
        <end position="449"/>
    </location>
</feature>
<name>A0ABT0T3G3_9GAMM</name>
<dbReference type="InterPro" id="IPR006685">
    <property type="entry name" value="MscS_channel_2nd"/>
</dbReference>
<evidence type="ECO:0000259" key="13">
    <source>
        <dbReference type="Pfam" id="PF25392"/>
    </source>
</evidence>
<evidence type="ECO:0000256" key="3">
    <source>
        <dbReference type="ARBA" id="ARBA00022475"/>
    </source>
</evidence>
<evidence type="ECO:0000256" key="5">
    <source>
        <dbReference type="ARBA" id="ARBA00022989"/>
    </source>
</evidence>
<feature type="transmembrane region" description="Helical" evidence="8">
    <location>
        <begin position="462"/>
        <end position="483"/>
    </location>
</feature>
<feature type="domain" description="Mechanosensitive ion channel transmembrane helices 2/3" evidence="12">
    <location>
        <begin position="510"/>
        <end position="550"/>
    </location>
</feature>
<dbReference type="SUPFAM" id="SSF82861">
    <property type="entry name" value="Mechanosensitive channel protein MscS (YggB), transmembrane region"/>
    <property type="match status" value="1"/>
</dbReference>
<feature type="chain" id="PRO_5045169721" evidence="9">
    <location>
        <begin position="23"/>
        <end position="790"/>
    </location>
</feature>
<dbReference type="Pfam" id="PF00924">
    <property type="entry name" value="MS_channel_2nd"/>
    <property type="match status" value="1"/>
</dbReference>
<dbReference type="InterPro" id="IPR057485">
    <property type="entry name" value="YbiO-like_TM1"/>
</dbReference>
<feature type="signal peptide" evidence="9">
    <location>
        <begin position="1"/>
        <end position="22"/>
    </location>
</feature>
<dbReference type="SUPFAM" id="SSF82689">
    <property type="entry name" value="Mechanosensitive channel protein MscS (YggB), C-terminal domain"/>
    <property type="match status" value="1"/>
</dbReference>
<comment type="similarity">
    <text evidence="2">Belongs to the MscS (TC 1.A.23) family.</text>
</comment>
<dbReference type="Pfam" id="PF21088">
    <property type="entry name" value="MS_channel_1st"/>
    <property type="match status" value="1"/>
</dbReference>
<dbReference type="InterPro" id="IPR011014">
    <property type="entry name" value="MscS_channel_TM-2"/>
</dbReference>
<evidence type="ECO:0000313" key="15">
    <source>
        <dbReference type="Proteomes" id="UP001165369"/>
    </source>
</evidence>
<feature type="domain" description="Mechanosensitive ion channel MscS C-terminal" evidence="11">
    <location>
        <begin position="625"/>
        <end position="709"/>
    </location>
</feature>
<feature type="transmembrane region" description="Helical" evidence="8">
    <location>
        <begin position="531"/>
        <end position="549"/>
    </location>
</feature>
<feature type="region of interest" description="Disordered" evidence="7">
    <location>
        <begin position="740"/>
        <end position="790"/>
    </location>
</feature>
<dbReference type="Proteomes" id="UP001165369">
    <property type="component" value="Unassembled WGS sequence"/>
</dbReference>
<dbReference type="NCBIfam" id="NF008542">
    <property type="entry name" value="PRK11465.1"/>
    <property type="match status" value="1"/>
</dbReference>